<accession>A0A5F1Z9U0</accession>
<proteinExistence type="predicted"/>
<gene>
    <name evidence="3" type="ORF">EHQ30_05610</name>
</gene>
<dbReference type="RefSeq" id="WP_135676680.1">
    <property type="nucleotide sequence ID" value="NZ_RQFP01000001.1"/>
</dbReference>
<evidence type="ECO:0000313" key="4">
    <source>
        <dbReference type="Proteomes" id="UP000297891"/>
    </source>
</evidence>
<keyword evidence="2" id="KW-0812">Transmembrane</keyword>
<organism evidence="3 4">
    <name type="scientific">Leptospira brenneri</name>
    <dbReference type="NCBI Taxonomy" id="2023182"/>
    <lineage>
        <taxon>Bacteria</taxon>
        <taxon>Pseudomonadati</taxon>
        <taxon>Spirochaetota</taxon>
        <taxon>Spirochaetia</taxon>
        <taxon>Leptospirales</taxon>
        <taxon>Leptospiraceae</taxon>
        <taxon>Leptospira</taxon>
    </lineage>
</organism>
<dbReference type="Proteomes" id="UP000297891">
    <property type="component" value="Unassembled WGS sequence"/>
</dbReference>
<sequence length="211" mass="24795">MSAITDFFHKIQNQIIEIQTTINQIKTSWENFQKFWDLFFTLVPWEVLLLLIFSVILLSVFNSVSPKTPKANLTLAVLLLSALWIYFWGLFSKEVTYSKVIKASLYILVPLHAIGIFQILSQWGKKWYWNQRRIQPKNWDSALHQLSLDYHQLVGKAHLYHNEIQENRGNLREEIERMERSIQGIKSLLLQDKPTQIQNPEVESNEPNGSQ</sequence>
<evidence type="ECO:0000313" key="3">
    <source>
        <dbReference type="EMBL" id="TGK96100.1"/>
    </source>
</evidence>
<dbReference type="AlphaFoldDB" id="A0A5F1Z9U0"/>
<evidence type="ECO:0000256" key="1">
    <source>
        <dbReference type="SAM" id="Coils"/>
    </source>
</evidence>
<feature type="transmembrane region" description="Helical" evidence="2">
    <location>
        <begin position="73"/>
        <end position="91"/>
    </location>
</feature>
<reference evidence="3" key="1">
    <citation type="journal article" date="2019" name="PLoS Negl. Trop. Dis.">
        <title>Revisiting the worldwide diversity of Leptospira species in the environment.</title>
        <authorList>
            <person name="Vincent A.T."/>
            <person name="Schiettekatte O."/>
            <person name="Bourhy P."/>
            <person name="Veyrier F.J."/>
            <person name="Picardeau M."/>
        </authorList>
    </citation>
    <scope>NUCLEOTIDE SEQUENCE [LARGE SCALE GENOMIC DNA]</scope>
    <source>
        <strain evidence="3">201800277</strain>
    </source>
</reference>
<dbReference type="OrthoDB" id="327419at2"/>
<feature type="transmembrane region" description="Helical" evidence="2">
    <location>
        <begin position="103"/>
        <end position="123"/>
    </location>
</feature>
<comment type="caution">
    <text evidence="3">The sequence shown here is derived from an EMBL/GenBank/DDBJ whole genome shotgun (WGS) entry which is preliminary data.</text>
</comment>
<keyword evidence="2" id="KW-1133">Transmembrane helix</keyword>
<feature type="transmembrane region" description="Helical" evidence="2">
    <location>
        <begin position="38"/>
        <end position="61"/>
    </location>
</feature>
<keyword evidence="2" id="KW-0472">Membrane</keyword>
<evidence type="ECO:0000256" key="2">
    <source>
        <dbReference type="SAM" id="Phobius"/>
    </source>
</evidence>
<dbReference type="EMBL" id="RQFP01000001">
    <property type="protein sequence ID" value="TGK96100.1"/>
    <property type="molecule type" value="Genomic_DNA"/>
</dbReference>
<keyword evidence="4" id="KW-1185">Reference proteome</keyword>
<keyword evidence="1" id="KW-0175">Coiled coil</keyword>
<name>A0A5F1Z9U0_9LEPT</name>
<protein>
    <submittedName>
        <fullName evidence="3">Uncharacterized protein</fullName>
    </submittedName>
</protein>
<feature type="coiled-coil region" evidence="1">
    <location>
        <begin position="161"/>
        <end position="188"/>
    </location>
</feature>